<evidence type="ECO:0000313" key="2">
    <source>
        <dbReference type="EMBL" id="RHJ86027.1"/>
    </source>
</evidence>
<dbReference type="OrthoDB" id="2056814at2"/>
<comment type="caution">
    <text evidence="2">The sequence shown here is derived from an EMBL/GenBank/DDBJ whole genome shotgun (WGS) entry which is preliminary data.</text>
</comment>
<keyword evidence="3" id="KW-1185">Reference proteome</keyword>
<dbReference type="InterPro" id="IPR002035">
    <property type="entry name" value="VWF_A"/>
</dbReference>
<protein>
    <submittedName>
        <fullName evidence="2">VWA domain-containing protein</fullName>
    </submittedName>
</protein>
<dbReference type="STRING" id="1776384.GCA_900086585_01722"/>
<proteinExistence type="predicted"/>
<evidence type="ECO:0000313" key="3">
    <source>
        <dbReference type="Proteomes" id="UP000284841"/>
    </source>
</evidence>
<dbReference type="AlphaFoldDB" id="A0A415DYV8"/>
<gene>
    <name evidence="2" type="ORF">DW099_14405</name>
</gene>
<dbReference type="SUPFAM" id="SSF53300">
    <property type="entry name" value="vWA-like"/>
    <property type="match status" value="1"/>
</dbReference>
<organism evidence="2 3">
    <name type="scientific">Emergencia timonensis</name>
    <dbReference type="NCBI Taxonomy" id="1776384"/>
    <lineage>
        <taxon>Bacteria</taxon>
        <taxon>Bacillati</taxon>
        <taxon>Bacillota</taxon>
        <taxon>Clostridia</taxon>
        <taxon>Peptostreptococcales</taxon>
        <taxon>Anaerovoracaceae</taxon>
        <taxon>Emergencia</taxon>
    </lineage>
</organism>
<dbReference type="Proteomes" id="UP000284841">
    <property type="component" value="Unassembled WGS sequence"/>
</dbReference>
<dbReference type="EMBL" id="QRMS01000004">
    <property type="protein sequence ID" value="RHJ86027.1"/>
    <property type="molecule type" value="Genomic_DNA"/>
</dbReference>
<name>A0A415DYV8_9FIRM</name>
<feature type="domain" description="VWFA" evidence="1">
    <location>
        <begin position="100"/>
        <end position="151"/>
    </location>
</feature>
<reference evidence="2 3" key="1">
    <citation type="submission" date="2018-08" db="EMBL/GenBank/DDBJ databases">
        <title>A genome reference for cultivated species of the human gut microbiota.</title>
        <authorList>
            <person name="Zou Y."/>
            <person name="Xue W."/>
            <person name="Luo G."/>
        </authorList>
    </citation>
    <scope>NUCLEOTIDE SEQUENCE [LARGE SCALE GENOMIC DNA]</scope>
    <source>
        <strain evidence="2 3">AM07-24</strain>
    </source>
</reference>
<dbReference type="RefSeq" id="WP_118336154.1">
    <property type="nucleotide sequence ID" value="NZ_AP025567.1"/>
</dbReference>
<evidence type="ECO:0000259" key="1">
    <source>
        <dbReference type="PROSITE" id="PS50234"/>
    </source>
</evidence>
<dbReference type="Gene3D" id="3.40.50.410">
    <property type="entry name" value="von Willebrand factor, type A domain"/>
    <property type="match status" value="1"/>
</dbReference>
<dbReference type="PROSITE" id="PS50234">
    <property type="entry name" value="VWFA"/>
    <property type="match status" value="1"/>
</dbReference>
<accession>A0A415DYV8</accession>
<dbReference type="InterPro" id="IPR036465">
    <property type="entry name" value="vWFA_dom_sf"/>
</dbReference>
<sequence length="829" mass="91668">MSITKIPCLYQGAGKENPAYLGGYDLIRPVNDPLNPDYWITSGETTVFDAAANNGTGADLHFYDRLRISKGAEGDCNPTVTLDLEANPLVFSYYPPHSLDVIFVLDVTASMMSGGSRKMALAKRALIQTINLLWQQNKETRVTIVPFARDAYVPGVDRGFSYDYLGTLFTWRRSTTSGNLIGQILGYRNGSFVSSTDMTVYMEQSAPIAASTQLSLYNYYRYYQIQYTDIYNDDGSAKADTVLQEYLSTVYAANPSAYTGNFITAVAASTPLTPSQLPYSMNDSGYENNTILDNMIWAIPYGEDTNTEAGLEEAYILLKTPGFTQSDDILRRAVVLITDGQANRSVNPEYRGVYAKPTSVNSDFLPDTAGEPWKYYLYLRQTLPTLLAEIANRSATSEELVLALQRAYEAALRVKNPSDGNASLFVLGIEIDAQTPGPYTRDDVLNIMRTIASTGSYLREATENGSESPIIEELERLVRDLFVLTGSLQLTIVDTINKALFYYVPGSIKITGWQDGLRLKSISDSDIIDPADPDYTIYVKPALLPDVGDANIHGDTIVIDLGKVPFPLASPDSRTQIRITYDLANKGSAHGTHLHTNYDERTYVTFLEPNHLVADASDLSYNQPSRLLNFPSPIVACSADFSIKKFVGSSADNVNYKEISISACRNIYYRVVVENYTDAQLTFPLLYDVQGAETIEEALVSQNRRILAENLVVPAHSAAEFPFYGKTDCRDTVLSDFAVLETGTTYLYDNASATVIDGTASYTVQYLNCCTGKRIIPDQTVTNVSACICVSACHNIRCIPGFRFVCAKPYHINLCNGENVIRLYYAPRC</sequence>